<keyword evidence="23" id="KW-1185">Reference proteome</keyword>
<evidence type="ECO:0000256" key="3">
    <source>
        <dbReference type="ARBA" id="ARBA00006796"/>
    </source>
</evidence>
<dbReference type="InterPro" id="IPR040156">
    <property type="entry name" value="ETF-QO"/>
</dbReference>
<evidence type="ECO:0000259" key="20">
    <source>
        <dbReference type="Pfam" id="PF07992"/>
    </source>
</evidence>
<dbReference type="SUPFAM" id="SSF54862">
    <property type="entry name" value="4Fe-4S ferredoxins"/>
    <property type="match status" value="1"/>
</dbReference>
<evidence type="ECO:0000256" key="7">
    <source>
        <dbReference type="ARBA" id="ARBA00022792"/>
    </source>
</evidence>
<feature type="domain" description="FAD/NAD(P)-binding" evidence="20">
    <location>
        <begin position="44"/>
        <end position="101"/>
    </location>
</feature>
<reference evidence="23" key="1">
    <citation type="journal article" date="2006" name="PLoS Biol.">
        <title>Macronuclear genome sequence of the ciliate Tetrahymena thermophila, a model eukaryote.</title>
        <authorList>
            <person name="Eisen J.A."/>
            <person name="Coyne R.S."/>
            <person name="Wu M."/>
            <person name="Wu D."/>
            <person name="Thiagarajan M."/>
            <person name="Wortman J.R."/>
            <person name="Badger J.H."/>
            <person name="Ren Q."/>
            <person name="Amedeo P."/>
            <person name="Jones K.M."/>
            <person name="Tallon L.J."/>
            <person name="Delcher A.L."/>
            <person name="Salzberg S.L."/>
            <person name="Silva J.C."/>
            <person name="Haas B.J."/>
            <person name="Majoros W.H."/>
            <person name="Farzad M."/>
            <person name="Carlton J.M."/>
            <person name="Smith R.K. Jr."/>
            <person name="Garg J."/>
            <person name="Pearlman R.E."/>
            <person name="Karrer K.M."/>
            <person name="Sun L."/>
            <person name="Manning G."/>
            <person name="Elde N.C."/>
            <person name="Turkewitz A.P."/>
            <person name="Asai D.J."/>
            <person name="Wilkes D.E."/>
            <person name="Wang Y."/>
            <person name="Cai H."/>
            <person name="Collins K."/>
            <person name="Stewart B.A."/>
            <person name="Lee S.R."/>
            <person name="Wilamowska K."/>
            <person name="Weinberg Z."/>
            <person name="Ruzzo W.L."/>
            <person name="Wloga D."/>
            <person name="Gaertig J."/>
            <person name="Frankel J."/>
            <person name="Tsao C.-C."/>
            <person name="Gorovsky M.A."/>
            <person name="Keeling P.J."/>
            <person name="Waller R.F."/>
            <person name="Patron N.J."/>
            <person name="Cherry J.M."/>
            <person name="Stover N.A."/>
            <person name="Krieger C.J."/>
            <person name="del Toro C."/>
            <person name="Ryder H.F."/>
            <person name="Williamson S.C."/>
            <person name="Barbeau R.A."/>
            <person name="Hamilton E.P."/>
            <person name="Orias E."/>
        </authorList>
    </citation>
    <scope>NUCLEOTIDE SEQUENCE [LARGE SCALE GENOMIC DNA]</scope>
    <source>
        <strain evidence="23">SB210</strain>
    </source>
</reference>
<keyword evidence="5 18" id="KW-0285">Flavoprotein</keyword>
<evidence type="ECO:0000256" key="4">
    <source>
        <dbReference type="ARBA" id="ARBA00022448"/>
    </source>
</evidence>
<dbReference type="Pfam" id="PF07992">
    <property type="entry name" value="Pyr_redox_2"/>
    <property type="match status" value="1"/>
</dbReference>
<dbReference type="eggNOG" id="KOG2415">
    <property type="taxonomic scope" value="Eukaryota"/>
</dbReference>
<protein>
    <recommendedName>
        <fullName evidence="18">Electron transfer flavoprotein-ubiquinone oxidoreductase</fullName>
        <shortName evidence="18">ETF-QO</shortName>
        <ecNumber evidence="18">1.5.5.1</ecNumber>
    </recommendedName>
</protein>
<dbReference type="Gene3D" id="3.50.50.60">
    <property type="entry name" value="FAD/NAD(P)-binding domain"/>
    <property type="match status" value="1"/>
</dbReference>
<keyword evidence="4 18" id="KW-0813">Transport</keyword>
<evidence type="ECO:0000313" key="22">
    <source>
        <dbReference type="EMBL" id="EAS03103.3"/>
    </source>
</evidence>
<comment type="cofactor">
    <cofactor evidence="1 18">
        <name>FAD</name>
        <dbReference type="ChEBI" id="CHEBI:57692"/>
    </cofactor>
</comment>
<evidence type="ECO:0000256" key="9">
    <source>
        <dbReference type="ARBA" id="ARBA00022946"/>
    </source>
</evidence>
<keyword evidence="12 18" id="KW-0408">Iron</keyword>
<evidence type="ECO:0000256" key="17">
    <source>
        <dbReference type="ARBA" id="ARBA00052682"/>
    </source>
</evidence>
<dbReference type="PANTHER" id="PTHR10617:SF107">
    <property type="entry name" value="ELECTRON TRANSFER FLAVOPROTEIN-UBIQUINONE OXIDOREDUCTASE, MITOCHONDRIAL"/>
    <property type="match status" value="1"/>
</dbReference>
<evidence type="ECO:0000256" key="10">
    <source>
        <dbReference type="ARBA" id="ARBA00022982"/>
    </source>
</evidence>
<dbReference type="GeneID" id="7823376"/>
<dbReference type="Pfam" id="PF05187">
    <property type="entry name" value="Fer4_ETF_QO"/>
    <property type="match status" value="1"/>
</dbReference>
<sequence length="671" mass="76141">MFLRRIQSLSSKFQQIHMIKNYFRFSSSGASAEAGEIEREKMEYDVVIVGGGPAGLSAAIRLKQLEQQHERPLSVCLIEKGSQIGSHILSGNCFEPHALDELIPGWRSMENRPPVNTRVTHDKFMILFDEDKSIEIPNTLLPSTIHNEKNYIISLGDLCAWLGEYATNLGVDIFPGTAGQKVVYSQEGYVKGVQTGDMGIAKNGEPKDNFTPGIELLAKQTIFSEGCRGSLSESLMSQFNLRDKSDPQIYGLGIKEVWEIKPEKFESGLVQHTVGWPLDHSTYGGSFLYHKDPNQVHIGFVVGLQYQNPYINPYEEFQKFKTHKVVRSMLEGGNCISYGARAINAGGYFSIPKLTFPGGVLTGCGAGFLNVAKIKGTHNAMKSGMVAAENIYKSLAIEGTGEGVELKQYQTDMENSWVYKELFDFRNSKNAFKYGLYPGLLLNGFQLHITKGREPWNLRTNKKDSEQYKQKENFKPINYPKKDGKLTFDILENLARSGTYHDDDQPSHLKIKTGLNQVPLESLEKFDGPEQRFCPAKVYEFVDDEKGGKKLQINAQNCLHCKTCSIKMTQEYIDWTVPEGSGGPNQQINQISQINLKSIKKIKQQRNVRVSYLAVFNLNKLRSDCIKTIYLLIQIYSNMFYFIYIQYNKYFQQPISKKALFLFKIEYNFFF</sequence>
<evidence type="ECO:0000313" key="23">
    <source>
        <dbReference type="Proteomes" id="UP000009168"/>
    </source>
</evidence>
<comment type="catalytic activity">
    <reaction evidence="17 18">
        <text>a ubiquinone + reduced [electron-transfer flavoprotein] = a ubiquinol + oxidized [electron-transfer flavoprotein] + H(+)</text>
        <dbReference type="Rhea" id="RHEA:24052"/>
        <dbReference type="Rhea" id="RHEA-COMP:9565"/>
        <dbReference type="Rhea" id="RHEA-COMP:9566"/>
        <dbReference type="Rhea" id="RHEA-COMP:10685"/>
        <dbReference type="Rhea" id="RHEA-COMP:10686"/>
        <dbReference type="ChEBI" id="CHEBI:15378"/>
        <dbReference type="ChEBI" id="CHEBI:16389"/>
        <dbReference type="ChEBI" id="CHEBI:17976"/>
        <dbReference type="ChEBI" id="CHEBI:57692"/>
        <dbReference type="ChEBI" id="CHEBI:58307"/>
        <dbReference type="EC" id="1.5.5.1"/>
    </reaction>
</comment>
<evidence type="ECO:0000256" key="11">
    <source>
        <dbReference type="ARBA" id="ARBA00023002"/>
    </source>
</evidence>
<gene>
    <name evidence="22" type="ORF">TTHERM_00444850</name>
</gene>
<keyword evidence="13 18" id="KW-0411">Iron-sulfur</keyword>
<dbReference type="InterPro" id="IPR007859">
    <property type="entry name" value="ETF-QO/FixX_C"/>
</dbReference>
<dbReference type="FunFam" id="3.30.70.20:FF:000015">
    <property type="entry name" value="Electron transfer flavoprotein-ubiquinone oxidoreductase"/>
    <property type="match status" value="1"/>
</dbReference>
<dbReference type="Proteomes" id="UP000009168">
    <property type="component" value="Unassembled WGS sequence"/>
</dbReference>
<dbReference type="STRING" id="312017.I7LWY7"/>
<evidence type="ECO:0000256" key="12">
    <source>
        <dbReference type="ARBA" id="ARBA00023004"/>
    </source>
</evidence>
<dbReference type="InterPro" id="IPR023753">
    <property type="entry name" value="FAD/NAD-binding_dom"/>
</dbReference>
<dbReference type="Gene3D" id="3.30.70.20">
    <property type="match status" value="1"/>
</dbReference>
<dbReference type="InParanoid" id="I7LWY7"/>
<proteinExistence type="inferred from homology"/>
<dbReference type="GO" id="GO:0005743">
    <property type="term" value="C:mitochondrial inner membrane"/>
    <property type="evidence" value="ECO:0007669"/>
    <property type="project" value="UniProtKB-SubCell"/>
</dbReference>
<evidence type="ECO:0000256" key="13">
    <source>
        <dbReference type="ARBA" id="ARBA00023014"/>
    </source>
</evidence>
<keyword evidence="16" id="KW-0472">Membrane</keyword>
<keyword evidence="10 18" id="KW-0249">Electron transport</keyword>
<evidence type="ECO:0000256" key="14">
    <source>
        <dbReference type="ARBA" id="ARBA00023075"/>
    </source>
</evidence>
<dbReference type="SUPFAM" id="SSF51905">
    <property type="entry name" value="FAD/NAD(P)-binding domain"/>
    <property type="match status" value="1"/>
</dbReference>
<comment type="similarity">
    <text evidence="3">Belongs to the ETF-QO/FixC family.</text>
</comment>
<keyword evidence="9" id="KW-0809">Transit peptide</keyword>
<evidence type="ECO:0000256" key="1">
    <source>
        <dbReference type="ARBA" id="ARBA00001974"/>
    </source>
</evidence>
<dbReference type="EC" id="1.5.5.1" evidence="18"/>
<evidence type="ECO:0000256" key="15">
    <source>
        <dbReference type="ARBA" id="ARBA00023128"/>
    </source>
</evidence>
<dbReference type="SUPFAM" id="SSF54373">
    <property type="entry name" value="FAD-linked reductases, C-terminal domain"/>
    <property type="match status" value="1"/>
</dbReference>
<comment type="function">
    <text evidence="18">Accepts electrons from ETF and reduces ubiquinone.</text>
</comment>
<comment type="cofactor">
    <cofactor evidence="18">
        <name>[4Fe-4S] cluster</name>
        <dbReference type="ChEBI" id="CHEBI:49883"/>
    </cofactor>
    <text evidence="18">Binds 1 [4Fe-4S] cluster.</text>
</comment>
<accession>I7LWY7</accession>
<evidence type="ECO:0000256" key="6">
    <source>
        <dbReference type="ARBA" id="ARBA00022723"/>
    </source>
</evidence>
<evidence type="ECO:0000256" key="5">
    <source>
        <dbReference type="ARBA" id="ARBA00022630"/>
    </source>
</evidence>
<comment type="subcellular location">
    <subcellularLocation>
        <location evidence="2">Mitochondrion inner membrane</location>
    </subcellularLocation>
</comment>
<dbReference type="PANTHER" id="PTHR10617">
    <property type="entry name" value="ELECTRON TRANSFER FLAVOPROTEIN-UBIQUINONE OXIDOREDUCTASE"/>
    <property type="match status" value="1"/>
</dbReference>
<dbReference type="RefSeq" id="XP_001023348.3">
    <property type="nucleotide sequence ID" value="XM_001023348.3"/>
</dbReference>
<dbReference type="Pfam" id="PF21162">
    <property type="entry name" value="ETFQO_UQ-bd"/>
    <property type="match status" value="1"/>
</dbReference>
<evidence type="ECO:0000256" key="8">
    <source>
        <dbReference type="ARBA" id="ARBA00022827"/>
    </source>
</evidence>
<keyword evidence="15" id="KW-0496">Mitochondrion</keyword>
<dbReference type="AlphaFoldDB" id="I7LWY7"/>
<evidence type="ECO:0000259" key="21">
    <source>
        <dbReference type="Pfam" id="PF21162"/>
    </source>
</evidence>
<dbReference type="GO" id="GO:0051539">
    <property type="term" value="F:4 iron, 4 sulfur cluster binding"/>
    <property type="evidence" value="ECO:0007669"/>
    <property type="project" value="UniProtKB-UniRule"/>
</dbReference>
<organism evidence="22 23">
    <name type="scientific">Tetrahymena thermophila (strain SB210)</name>
    <dbReference type="NCBI Taxonomy" id="312017"/>
    <lineage>
        <taxon>Eukaryota</taxon>
        <taxon>Sar</taxon>
        <taxon>Alveolata</taxon>
        <taxon>Ciliophora</taxon>
        <taxon>Intramacronucleata</taxon>
        <taxon>Oligohymenophorea</taxon>
        <taxon>Hymenostomatida</taxon>
        <taxon>Tetrahymenina</taxon>
        <taxon>Tetrahymenidae</taxon>
        <taxon>Tetrahymena</taxon>
    </lineage>
</organism>
<dbReference type="OrthoDB" id="437331at2759"/>
<evidence type="ECO:0000256" key="2">
    <source>
        <dbReference type="ARBA" id="ARBA00004273"/>
    </source>
</evidence>
<evidence type="ECO:0000256" key="16">
    <source>
        <dbReference type="ARBA" id="ARBA00023136"/>
    </source>
</evidence>
<dbReference type="Gene3D" id="3.30.9.90">
    <property type="match status" value="1"/>
</dbReference>
<feature type="domain" description="ETF-QO/FixX C-terminal" evidence="19">
    <location>
        <begin position="484"/>
        <end position="585"/>
    </location>
</feature>
<keyword evidence="7" id="KW-0999">Mitochondrion inner membrane</keyword>
<keyword evidence="14 18" id="KW-0830">Ubiquinone</keyword>
<dbReference type="EMBL" id="GG662504">
    <property type="protein sequence ID" value="EAS03103.3"/>
    <property type="molecule type" value="Genomic_DNA"/>
</dbReference>
<feature type="domain" description="ETF-QO/FixC ubiquinone-binding" evidence="21">
    <location>
        <begin position="250"/>
        <end position="343"/>
    </location>
</feature>
<dbReference type="GO" id="GO:0004174">
    <property type="term" value="F:electron-transferring-flavoprotein dehydrogenase activity"/>
    <property type="evidence" value="ECO:0007669"/>
    <property type="project" value="UniProtKB-UniRule"/>
</dbReference>
<keyword evidence="11 18" id="KW-0560">Oxidoreductase</keyword>
<dbReference type="KEGG" id="tet:TTHERM_00444850"/>
<evidence type="ECO:0000259" key="19">
    <source>
        <dbReference type="Pfam" id="PF05187"/>
    </source>
</evidence>
<evidence type="ECO:0000256" key="18">
    <source>
        <dbReference type="RuleBase" id="RU366068"/>
    </source>
</evidence>
<dbReference type="InterPro" id="IPR036188">
    <property type="entry name" value="FAD/NAD-bd_sf"/>
</dbReference>
<keyword evidence="8 18" id="KW-0274">FAD</keyword>
<dbReference type="GO" id="GO:0046872">
    <property type="term" value="F:metal ion binding"/>
    <property type="evidence" value="ECO:0007669"/>
    <property type="project" value="UniProtKB-KW"/>
</dbReference>
<keyword evidence="6 18" id="KW-0479">Metal-binding</keyword>
<dbReference type="InterPro" id="IPR049398">
    <property type="entry name" value="ETF-QO/FixC_UQ-bd"/>
</dbReference>
<name>I7LWY7_TETTS</name>